<evidence type="ECO:0000313" key="4">
    <source>
        <dbReference type="Proteomes" id="UP001347796"/>
    </source>
</evidence>
<feature type="signal peptide" evidence="2">
    <location>
        <begin position="1"/>
        <end position="23"/>
    </location>
</feature>
<organism evidence="3 4">
    <name type="scientific">Patella caerulea</name>
    <name type="common">Rayed Mediterranean limpet</name>
    <dbReference type="NCBI Taxonomy" id="87958"/>
    <lineage>
        <taxon>Eukaryota</taxon>
        <taxon>Metazoa</taxon>
        <taxon>Spiralia</taxon>
        <taxon>Lophotrochozoa</taxon>
        <taxon>Mollusca</taxon>
        <taxon>Gastropoda</taxon>
        <taxon>Patellogastropoda</taxon>
        <taxon>Patelloidea</taxon>
        <taxon>Patellidae</taxon>
        <taxon>Patella</taxon>
    </lineage>
</organism>
<gene>
    <name evidence="3" type="ORF">SNE40_010241</name>
</gene>
<dbReference type="AlphaFoldDB" id="A0AAN8JU18"/>
<evidence type="ECO:0000313" key="3">
    <source>
        <dbReference type="EMBL" id="KAK6182590.1"/>
    </source>
</evidence>
<accession>A0AAN8JU18</accession>
<keyword evidence="4" id="KW-1185">Reference proteome</keyword>
<evidence type="ECO:0000256" key="1">
    <source>
        <dbReference type="SAM" id="Phobius"/>
    </source>
</evidence>
<proteinExistence type="predicted"/>
<sequence length="157" mass="17822">MDIKHLVCVGIITLMSFLSVATGRQMCYSCAYNFNALKNGYNCVTYPKNWTVGDWRMRCPNKCTESSHYSKETGEATYFYRGCSGGDEVPEDGCTEDDLKFYCFYSCSGHYCNDGPAIDEELFNEIKQDDEPGSGNVPIYSWMLTDFAFLMAVLFIH</sequence>
<feature type="transmembrane region" description="Helical" evidence="1">
    <location>
        <begin position="139"/>
        <end position="156"/>
    </location>
</feature>
<name>A0AAN8JU18_PATCE</name>
<keyword evidence="1" id="KW-0472">Membrane</keyword>
<keyword evidence="2" id="KW-0732">Signal</keyword>
<comment type="caution">
    <text evidence="3">The sequence shown here is derived from an EMBL/GenBank/DDBJ whole genome shotgun (WGS) entry which is preliminary data.</text>
</comment>
<evidence type="ECO:0000256" key="2">
    <source>
        <dbReference type="SAM" id="SignalP"/>
    </source>
</evidence>
<reference evidence="3 4" key="1">
    <citation type="submission" date="2024-01" db="EMBL/GenBank/DDBJ databases">
        <title>The genome of the rayed Mediterranean limpet Patella caerulea (Linnaeus, 1758).</title>
        <authorList>
            <person name="Anh-Thu Weber A."/>
            <person name="Halstead-Nussloch G."/>
        </authorList>
    </citation>
    <scope>NUCLEOTIDE SEQUENCE [LARGE SCALE GENOMIC DNA]</scope>
    <source>
        <strain evidence="3">AATW-2023a</strain>
        <tissue evidence="3">Whole specimen</tissue>
    </source>
</reference>
<dbReference type="EMBL" id="JAZGQO010000007">
    <property type="protein sequence ID" value="KAK6182590.1"/>
    <property type="molecule type" value="Genomic_DNA"/>
</dbReference>
<protein>
    <submittedName>
        <fullName evidence="3">Uncharacterized protein</fullName>
    </submittedName>
</protein>
<keyword evidence="1" id="KW-0812">Transmembrane</keyword>
<keyword evidence="1" id="KW-1133">Transmembrane helix</keyword>
<dbReference type="Proteomes" id="UP001347796">
    <property type="component" value="Unassembled WGS sequence"/>
</dbReference>
<feature type="chain" id="PRO_5042811580" evidence="2">
    <location>
        <begin position="24"/>
        <end position="157"/>
    </location>
</feature>